<dbReference type="PANTHER" id="PTHR43409:SF16">
    <property type="entry name" value="SLR0320 PROTEIN"/>
    <property type="match status" value="1"/>
</dbReference>
<dbReference type="GO" id="GO:0031419">
    <property type="term" value="F:cobalamin binding"/>
    <property type="evidence" value="ECO:0007669"/>
    <property type="project" value="InterPro"/>
</dbReference>
<keyword evidence="6" id="KW-0411">Iron-sulfur</keyword>
<evidence type="ECO:0000256" key="7">
    <source>
        <dbReference type="SAM" id="MobiDB-lite"/>
    </source>
</evidence>
<dbReference type="Pfam" id="PF02310">
    <property type="entry name" value="B12-binding"/>
    <property type="match status" value="1"/>
</dbReference>
<dbReference type="Pfam" id="PF04055">
    <property type="entry name" value="Radical_SAM"/>
    <property type="match status" value="1"/>
</dbReference>
<dbReference type="AlphaFoldDB" id="A0A516RHM5"/>
<dbReference type="SFLD" id="SFLDG01082">
    <property type="entry name" value="B12-binding_domain_containing"/>
    <property type="match status" value="1"/>
</dbReference>
<dbReference type="InterPro" id="IPR051198">
    <property type="entry name" value="BchE-like"/>
</dbReference>
<dbReference type="PROSITE" id="PS01278">
    <property type="entry name" value="MTTASE_RADICAL"/>
    <property type="match status" value="1"/>
</dbReference>
<evidence type="ECO:0000256" key="3">
    <source>
        <dbReference type="ARBA" id="ARBA00022691"/>
    </source>
</evidence>
<evidence type="ECO:0000256" key="5">
    <source>
        <dbReference type="ARBA" id="ARBA00023004"/>
    </source>
</evidence>
<dbReference type="InterPro" id="IPR007197">
    <property type="entry name" value="rSAM"/>
</dbReference>
<feature type="domain" description="B12-binding" evidence="8">
    <location>
        <begin position="1"/>
        <end position="146"/>
    </location>
</feature>
<dbReference type="InterPro" id="IPR006638">
    <property type="entry name" value="Elp3/MiaA/NifB-like_rSAM"/>
</dbReference>
<keyword evidence="2" id="KW-0004">4Fe-4S</keyword>
<protein>
    <submittedName>
        <fullName evidence="10">Radical SAM protein</fullName>
    </submittedName>
</protein>
<dbReference type="RefSeq" id="WP_144322366.1">
    <property type="nucleotide sequence ID" value="NZ_CP040916.1"/>
</dbReference>
<dbReference type="SFLD" id="SFLDS00029">
    <property type="entry name" value="Radical_SAM"/>
    <property type="match status" value="1"/>
</dbReference>
<evidence type="ECO:0000259" key="8">
    <source>
        <dbReference type="PROSITE" id="PS51332"/>
    </source>
</evidence>
<dbReference type="PROSITE" id="PS51918">
    <property type="entry name" value="RADICAL_SAM"/>
    <property type="match status" value="1"/>
</dbReference>
<proteinExistence type="predicted"/>
<dbReference type="GO" id="GO:0005829">
    <property type="term" value="C:cytosol"/>
    <property type="evidence" value="ECO:0007669"/>
    <property type="project" value="TreeGrafter"/>
</dbReference>
<keyword evidence="5" id="KW-0408">Iron</keyword>
<dbReference type="InterPro" id="IPR023404">
    <property type="entry name" value="rSAM_horseshoe"/>
</dbReference>
<evidence type="ECO:0000256" key="1">
    <source>
        <dbReference type="ARBA" id="ARBA00001966"/>
    </source>
</evidence>
<evidence type="ECO:0000313" key="10">
    <source>
        <dbReference type="EMBL" id="QDQ15163.1"/>
    </source>
</evidence>
<feature type="region of interest" description="Disordered" evidence="7">
    <location>
        <begin position="478"/>
        <end position="499"/>
    </location>
</feature>
<dbReference type="GO" id="GO:0003824">
    <property type="term" value="F:catalytic activity"/>
    <property type="evidence" value="ECO:0007669"/>
    <property type="project" value="InterPro"/>
</dbReference>
<evidence type="ECO:0000313" key="11">
    <source>
        <dbReference type="Proteomes" id="UP000316806"/>
    </source>
</evidence>
<dbReference type="Gene3D" id="3.40.50.280">
    <property type="entry name" value="Cobalamin-binding domain"/>
    <property type="match status" value="1"/>
</dbReference>
<keyword evidence="4" id="KW-0479">Metal-binding</keyword>
<dbReference type="GO" id="GO:0051539">
    <property type="term" value="F:4 iron, 4 sulfur cluster binding"/>
    <property type="evidence" value="ECO:0007669"/>
    <property type="project" value="UniProtKB-KW"/>
</dbReference>
<keyword evidence="3" id="KW-0949">S-adenosyl-L-methionine</keyword>
<sequence length="499" mass="55732">MRVLLISTNKIRVPRPALPIGMAYISAAAKRAGHEVDVLDLLWESRELKAVRERLTARAYDVVGIAVRNLDNLTFIDPIFFGPMTEKIVRCVRKYTSAKVVLGGSGFSVEPLSFFEYAQPDFGIAGEGEAGIVQLLHYLEVGGSLDDISGLCYLDGDGLFHQNPPNAAFDLGALEPDRSVYDPRYFEEGVSAASDLTRDTQPAIETLQTKRGCKLYCSYCIIRKTEGKGNRFKEPVEVVAEIQRAMRENPAVREFEIVDATFNYPLEYAVEVCEEMVRAKLDVPWYCQLTPNAITPEFVELLTAAGCIRVDLGTDALTDEALQDLMKGFDMARVLEIDRLFTASPIEHTHCIFLGGPGETPAALKESIRFTERFLNPAQIYANLGIRVLSSTKLEKQAVKAGIMKEGQGTFVPAFYVEPEILASRETLDFVRDSYLSHKNWYLWWGLGGQNLTDRSSDAMRSVAEMQREYEYVMRDKPRLKRAPKPTGPKPVSLTLGSV</sequence>
<dbReference type="SFLD" id="SFLDG01123">
    <property type="entry name" value="methyltransferase_(Class_B)"/>
    <property type="match status" value="1"/>
</dbReference>
<name>A0A516RHM5_STRST</name>
<dbReference type="InterPro" id="IPR020612">
    <property type="entry name" value="Methylthiotransferase_CS"/>
</dbReference>
<dbReference type="InterPro" id="IPR034466">
    <property type="entry name" value="Methyltransferase_Class_B"/>
</dbReference>
<dbReference type="Proteomes" id="UP000316806">
    <property type="component" value="Chromosome"/>
</dbReference>
<dbReference type="InterPro" id="IPR006158">
    <property type="entry name" value="Cobalamin-bd"/>
</dbReference>
<comment type="cofactor">
    <cofactor evidence="1">
        <name>[4Fe-4S] cluster</name>
        <dbReference type="ChEBI" id="CHEBI:49883"/>
    </cofactor>
</comment>
<dbReference type="EMBL" id="CP040916">
    <property type="protein sequence ID" value="QDQ15163.1"/>
    <property type="molecule type" value="Genomic_DNA"/>
</dbReference>
<evidence type="ECO:0000256" key="2">
    <source>
        <dbReference type="ARBA" id="ARBA00022485"/>
    </source>
</evidence>
<feature type="domain" description="Radical SAM core" evidence="9">
    <location>
        <begin position="199"/>
        <end position="414"/>
    </location>
</feature>
<evidence type="ECO:0000256" key="4">
    <source>
        <dbReference type="ARBA" id="ARBA00022723"/>
    </source>
</evidence>
<dbReference type="GO" id="GO:0046872">
    <property type="term" value="F:metal ion binding"/>
    <property type="evidence" value="ECO:0007669"/>
    <property type="project" value="UniProtKB-KW"/>
</dbReference>
<accession>A0A516RHM5</accession>
<dbReference type="PROSITE" id="PS51332">
    <property type="entry name" value="B12_BINDING"/>
    <property type="match status" value="1"/>
</dbReference>
<evidence type="ECO:0000256" key="6">
    <source>
        <dbReference type="ARBA" id="ARBA00023014"/>
    </source>
</evidence>
<dbReference type="SUPFAM" id="SSF102114">
    <property type="entry name" value="Radical SAM enzymes"/>
    <property type="match status" value="1"/>
</dbReference>
<dbReference type="SMART" id="SM00729">
    <property type="entry name" value="Elp3"/>
    <property type="match status" value="1"/>
</dbReference>
<evidence type="ECO:0000259" key="9">
    <source>
        <dbReference type="PROSITE" id="PS51918"/>
    </source>
</evidence>
<gene>
    <name evidence="10" type="ORF">FH965_35215</name>
</gene>
<dbReference type="InterPro" id="IPR058240">
    <property type="entry name" value="rSAM_sf"/>
</dbReference>
<reference evidence="10 11" key="1">
    <citation type="journal article" date="2019" name="J. Ind. Microbiol. Biotechnol.">
        <title>The complete genomic sequence of Streptomyces spectabilis NRRL-2792 and identification of secondary metabolite biosynthetic gene clusters.</title>
        <authorList>
            <person name="Sinha A."/>
            <person name="Phillips-Salemka S."/>
            <person name="Niraula T.A."/>
            <person name="Short K.A."/>
            <person name="Niraula N.P."/>
        </authorList>
    </citation>
    <scope>NUCLEOTIDE SEQUENCE [LARGE SCALE GENOMIC DNA]</scope>
    <source>
        <strain evidence="10 11">NRRL 2792</strain>
    </source>
</reference>
<dbReference type="PANTHER" id="PTHR43409">
    <property type="entry name" value="ANAEROBIC MAGNESIUM-PROTOPORPHYRIN IX MONOMETHYL ESTER CYCLASE-RELATED"/>
    <property type="match status" value="1"/>
</dbReference>
<organism evidence="10 11">
    <name type="scientific">Streptomyces spectabilis</name>
    <dbReference type="NCBI Taxonomy" id="68270"/>
    <lineage>
        <taxon>Bacteria</taxon>
        <taxon>Bacillati</taxon>
        <taxon>Actinomycetota</taxon>
        <taxon>Actinomycetes</taxon>
        <taxon>Kitasatosporales</taxon>
        <taxon>Streptomycetaceae</taxon>
        <taxon>Streptomyces</taxon>
    </lineage>
</organism>
<dbReference type="CDD" id="cd01335">
    <property type="entry name" value="Radical_SAM"/>
    <property type="match status" value="1"/>
</dbReference>
<dbReference type="Gene3D" id="3.80.30.20">
    <property type="entry name" value="tm_1862 like domain"/>
    <property type="match status" value="1"/>
</dbReference>